<dbReference type="PANTHER" id="PTHR23155:SF909">
    <property type="entry name" value="OS11G0673900 PROTEIN"/>
    <property type="match status" value="1"/>
</dbReference>
<feature type="domain" description="Disease resistance protein winged helix" evidence="9">
    <location>
        <begin position="462"/>
        <end position="530"/>
    </location>
</feature>
<dbReference type="Pfam" id="PF00931">
    <property type="entry name" value="NB-ARC"/>
    <property type="match status" value="1"/>
</dbReference>
<dbReference type="Gene3D" id="1.10.10.10">
    <property type="entry name" value="Winged helix-like DNA-binding domain superfamily/Winged helix DNA-binding domain"/>
    <property type="match status" value="1"/>
</dbReference>
<dbReference type="SUPFAM" id="SSF52540">
    <property type="entry name" value="P-loop containing nucleoside triphosphate hydrolases"/>
    <property type="match status" value="1"/>
</dbReference>
<feature type="domain" description="NB-ARC" evidence="7">
    <location>
        <begin position="222"/>
        <end position="373"/>
    </location>
</feature>
<comment type="similarity">
    <text evidence="1">Belongs to the disease resistance NB-LRR family.</text>
</comment>
<gene>
    <name evidence="11" type="ORF">TRITD_3Bv1G023110</name>
</gene>
<keyword evidence="2" id="KW-0433">Leucine-rich repeat</keyword>
<evidence type="ECO:0000256" key="4">
    <source>
        <dbReference type="ARBA" id="ARBA00022741"/>
    </source>
</evidence>
<dbReference type="Proteomes" id="UP000324705">
    <property type="component" value="Chromosome 3B"/>
</dbReference>
<evidence type="ECO:0000259" key="10">
    <source>
        <dbReference type="Pfam" id="PF23598"/>
    </source>
</evidence>
<protein>
    <submittedName>
        <fullName evidence="11">Uncharacterized protein</fullName>
    </submittedName>
</protein>
<evidence type="ECO:0000256" key="2">
    <source>
        <dbReference type="ARBA" id="ARBA00022614"/>
    </source>
</evidence>
<name>A0A9R1Q7N1_TRITD</name>
<dbReference type="FunFam" id="1.10.10.10:FF:000322">
    <property type="entry name" value="Probable disease resistance protein At1g63360"/>
    <property type="match status" value="1"/>
</dbReference>
<feature type="domain" description="Disease resistance N-terminal" evidence="8">
    <location>
        <begin position="41"/>
        <end position="121"/>
    </location>
</feature>
<dbReference type="AlphaFoldDB" id="A0A9R1Q7N1"/>
<dbReference type="InterPro" id="IPR044974">
    <property type="entry name" value="Disease_R_plants"/>
</dbReference>
<dbReference type="GO" id="GO:0002758">
    <property type="term" value="P:innate immune response-activating signaling pathway"/>
    <property type="evidence" value="ECO:0007669"/>
    <property type="project" value="UniProtKB-ARBA"/>
</dbReference>
<accession>A0A9R1Q7N1</accession>
<dbReference type="GO" id="GO:0043531">
    <property type="term" value="F:ADP binding"/>
    <property type="evidence" value="ECO:0007669"/>
    <property type="project" value="InterPro"/>
</dbReference>
<evidence type="ECO:0000259" key="8">
    <source>
        <dbReference type="Pfam" id="PF18052"/>
    </source>
</evidence>
<keyword evidence="4" id="KW-0547">Nucleotide-binding</keyword>
<dbReference type="Pfam" id="PF18052">
    <property type="entry name" value="Rx_N"/>
    <property type="match status" value="1"/>
</dbReference>
<evidence type="ECO:0000256" key="6">
    <source>
        <dbReference type="ARBA" id="ARBA00023054"/>
    </source>
</evidence>
<dbReference type="Gene3D" id="3.80.10.10">
    <property type="entry name" value="Ribonuclease Inhibitor"/>
    <property type="match status" value="2"/>
</dbReference>
<evidence type="ECO:0000259" key="9">
    <source>
        <dbReference type="Pfam" id="PF23559"/>
    </source>
</evidence>
<dbReference type="InterPro" id="IPR042197">
    <property type="entry name" value="Apaf_helical"/>
</dbReference>
<dbReference type="InterPro" id="IPR038005">
    <property type="entry name" value="RX-like_CC"/>
</dbReference>
<dbReference type="Pfam" id="PF23559">
    <property type="entry name" value="WHD_DRP"/>
    <property type="match status" value="1"/>
</dbReference>
<dbReference type="Pfam" id="PF23598">
    <property type="entry name" value="LRR_14"/>
    <property type="match status" value="1"/>
</dbReference>
<keyword evidence="5" id="KW-0611">Plant defense</keyword>
<dbReference type="GO" id="GO:0042742">
    <property type="term" value="P:defense response to bacterium"/>
    <property type="evidence" value="ECO:0007669"/>
    <property type="project" value="UniProtKB-ARBA"/>
</dbReference>
<dbReference type="InterPro" id="IPR002182">
    <property type="entry name" value="NB-ARC"/>
</dbReference>
<organism evidence="11 12">
    <name type="scientific">Triticum turgidum subsp. durum</name>
    <name type="common">Durum wheat</name>
    <name type="synonym">Triticum durum</name>
    <dbReference type="NCBI Taxonomy" id="4567"/>
    <lineage>
        <taxon>Eukaryota</taxon>
        <taxon>Viridiplantae</taxon>
        <taxon>Streptophyta</taxon>
        <taxon>Embryophyta</taxon>
        <taxon>Tracheophyta</taxon>
        <taxon>Spermatophyta</taxon>
        <taxon>Magnoliopsida</taxon>
        <taxon>Liliopsida</taxon>
        <taxon>Poales</taxon>
        <taxon>Poaceae</taxon>
        <taxon>BOP clade</taxon>
        <taxon>Pooideae</taxon>
        <taxon>Triticodae</taxon>
        <taxon>Triticeae</taxon>
        <taxon>Triticinae</taxon>
        <taxon>Triticum</taxon>
    </lineage>
</organism>
<keyword evidence="3" id="KW-0677">Repeat</keyword>
<keyword evidence="12" id="KW-1185">Reference proteome</keyword>
<dbReference type="Gramene" id="TRITD3Bv1G023110.1">
    <property type="protein sequence ID" value="TRITD3Bv1G023110.1"/>
    <property type="gene ID" value="TRITD3Bv1G023110"/>
</dbReference>
<dbReference type="PANTHER" id="PTHR23155">
    <property type="entry name" value="DISEASE RESISTANCE PROTEIN RP"/>
    <property type="match status" value="1"/>
</dbReference>
<proteinExistence type="inferred from homology"/>
<dbReference type="InterPro" id="IPR027417">
    <property type="entry name" value="P-loop_NTPase"/>
</dbReference>
<dbReference type="CDD" id="cd14798">
    <property type="entry name" value="RX-CC_like"/>
    <property type="match status" value="1"/>
</dbReference>
<feature type="domain" description="Disease resistance R13L4/SHOC-2-like LRR" evidence="10">
    <location>
        <begin position="578"/>
        <end position="866"/>
    </location>
</feature>
<sequence>MGTLSISCSPSQLMASFVFMDTAIYSAGFASSMGTILEALLRSCASKLQDIITNEAILILGVEEELAKLLQRVELIQCCIYDAEKRRAKELAVNNWLGQLRDVIYDVDEILDVAKCKGSKLLPNHPSSSSSKSAACKGHSVFPCFCNIGSRRDVAVRIRTLNKKIENISKDKIFLTFNSSAQPNGSGPTSKLIRSSNLVEPNLVGKEIIHSSRKLVDLVLANKEKKSYKLAVVGTGGVGKTTLAQKVYNDQKIKGSFKMHAWICVSQDYSEVTLLKEVLRNIGVHHEQGETIAELQRKLAETIEGKSFFLVLDDVWHSNVWMDLLRPALHKTTSGVMLVTTRDDQITRRIGVEHTHRVDLMSVEVGWELLWKSMNIDEKEVQNLRNTGIEIIRKCGCLPLAIKVTASVLASKDRTDNEWKKILRRYACSQNMLSNEIEGVLYLSYDELPYRLKQCFLYCALYIEDSTILRRVITRLWIAEGFIEEEQGQLLEDTSEEYYYELIHRNLLQPDNGSFNQAECKMHDLLRQIALSISKQECFIGDIETLSGENMSKLRRVTAVSKKDKLVLPSMNKVEAKVRTFFSVHGPQSIEDSLFKRFLLLRVLVLNYSLVQSIPGYIGRLIHLRLLDLDYTSISCLPESIGSLQNLQILSLNYCDALHNLPSAISQLYSLRCLSLLDTNINEVQKGIGKLKFLTDLRGFPVGAGIENADVQDGWKLEELSSLSLLRYLTLVKLERAACYSTNTLLANKNHLKGLVLEWTSYSEDVSTEEVFEQLIPPSNLETLHIIGFLGRQYPNWFGNTCLSSLAHVTLRNLRCVDLPPIGQLPNLKFLKIDGAYAVTKVGPEFVGCGKGDPLCNESVAFPKLEWLVLKHLPNWEEWSFFEEKEEAEDADDEGGANGVAEIRKDDAQSARLRLFPCLVRFKLEGCLKLRALPRQLGEDTVSLRKLELIRTNNLKAVEDFPHLTELLHIEKCEGLEKVSNLPQVTDLQVRGCLNLSRVEGLGSLQQLGLGEDTQVISSHWVLGLQNQHQRLHGEDLDVYSLSTS</sequence>
<dbReference type="InterPro" id="IPR055414">
    <property type="entry name" value="LRR_R13L4/SHOC2-like"/>
</dbReference>
<evidence type="ECO:0000259" key="7">
    <source>
        <dbReference type="Pfam" id="PF00931"/>
    </source>
</evidence>
<dbReference type="InterPro" id="IPR032675">
    <property type="entry name" value="LRR_dom_sf"/>
</dbReference>
<dbReference type="InterPro" id="IPR058922">
    <property type="entry name" value="WHD_DRP"/>
</dbReference>
<dbReference type="InterPro" id="IPR036388">
    <property type="entry name" value="WH-like_DNA-bd_sf"/>
</dbReference>
<keyword evidence="6" id="KW-0175">Coiled coil</keyword>
<dbReference type="EMBL" id="LT934116">
    <property type="protein sequence ID" value="VAH72404.1"/>
    <property type="molecule type" value="Genomic_DNA"/>
</dbReference>
<dbReference type="Gene3D" id="1.10.8.430">
    <property type="entry name" value="Helical domain of apoptotic protease-activating factors"/>
    <property type="match status" value="1"/>
</dbReference>
<dbReference type="InterPro" id="IPR041118">
    <property type="entry name" value="Rx_N"/>
</dbReference>
<dbReference type="SUPFAM" id="SSF52058">
    <property type="entry name" value="L domain-like"/>
    <property type="match status" value="1"/>
</dbReference>
<evidence type="ECO:0000256" key="1">
    <source>
        <dbReference type="ARBA" id="ARBA00008894"/>
    </source>
</evidence>
<evidence type="ECO:0000313" key="11">
    <source>
        <dbReference type="EMBL" id="VAH72404.1"/>
    </source>
</evidence>
<dbReference type="PRINTS" id="PR00364">
    <property type="entry name" value="DISEASERSIST"/>
</dbReference>
<dbReference type="Gene3D" id="3.40.50.300">
    <property type="entry name" value="P-loop containing nucleotide triphosphate hydrolases"/>
    <property type="match status" value="1"/>
</dbReference>
<dbReference type="GO" id="GO:0009626">
    <property type="term" value="P:plant-type hypersensitive response"/>
    <property type="evidence" value="ECO:0007669"/>
    <property type="project" value="UniProtKB-ARBA"/>
</dbReference>
<reference evidence="11 12" key="1">
    <citation type="submission" date="2017-09" db="EMBL/GenBank/DDBJ databases">
        <authorList>
            <consortium name="International Durum Wheat Genome Sequencing Consortium (IDWGSC)"/>
            <person name="Milanesi L."/>
        </authorList>
    </citation>
    <scope>NUCLEOTIDE SEQUENCE [LARGE SCALE GENOMIC DNA]</scope>
    <source>
        <strain evidence="12">cv. Svevo</strain>
    </source>
</reference>
<evidence type="ECO:0000256" key="3">
    <source>
        <dbReference type="ARBA" id="ARBA00022737"/>
    </source>
</evidence>
<evidence type="ECO:0000313" key="12">
    <source>
        <dbReference type="Proteomes" id="UP000324705"/>
    </source>
</evidence>
<dbReference type="Gene3D" id="1.20.5.4130">
    <property type="match status" value="1"/>
</dbReference>
<evidence type="ECO:0000256" key="5">
    <source>
        <dbReference type="ARBA" id="ARBA00022821"/>
    </source>
</evidence>